<feature type="transmembrane region" description="Helical" evidence="17">
    <location>
        <begin position="54"/>
        <end position="71"/>
    </location>
</feature>
<keyword evidence="17" id="KW-1133">Transmembrane helix</keyword>
<dbReference type="EMBL" id="MSZS01000001">
    <property type="protein sequence ID" value="PKX99226.1"/>
    <property type="molecule type" value="Genomic_DNA"/>
</dbReference>
<feature type="active site" description="Proton donor" evidence="13">
    <location>
        <position position="309"/>
    </location>
</feature>
<dbReference type="Pfam" id="PF04616">
    <property type="entry name" value="Glyco_hydro_43"/>
    <property type="match status" value="1"/>
</dbReference>
<dbReference type="GO" id="GO:0005576">
    <property type="term" value="C:extracellular region"/>
    <property type="evidence" value="ECO:0007669"/>
    <property type="project" value="UniProtKB-SubCell"/>
</dbReference>
<proteinExistence type="inferred from homology"/>
<gene>
    <name evidence="18" type="ORF">P174DRAFT_456740</name>
</gene>
<evidence type="ECO:0000256" key="1">
    <source>
        <dbReference type="ARBA" id="ARBA00004613"/>
    </source>
</evidence>
<dbReference type="Gene3D" id="2.115.10.20">
    <property type="entry name" value="Glycosyl hydrolase domain, family 43"/>
    <property type="match status" value="1"/>
</dbReference>
<accession>A0A2I1CNP1</accession>
<sequence>MLRNDEIQRHTLLSEMIARASGFSAWLLPSYTRPGGHPPSWLAPIWPSAARRRIIKMGVLVALFCFVTWALCTRIPQYYSTQGTQQLQRPEQTPHPHPQPEELFPPTHATDLKIHDPSIIRVDGTYYSYSVGKHIFIHQAPSLDGPWKRTGTVLDADSVIPKGDRKAPWAPQTIRHGDTYYCFYAVSNSGCRDSAIGVATSKSPGPGGWTDHGLLVQSGTGRGSDEHPFTSSNTIDPSVFAGEDGHGYLMFGSFWSGIWQVPLEETLLSVAGDTRSEARQLVYMEKAPLPASKHPNPLCREPSGARPIEGSFLSYHEPWYYLWFSYGKCCKFDTKNLPPPGREYNIRVGRSKSPRGPFVDKQGEDLANGGGEIVYASNGDVYAPGGQGVLTEKSGDILYYHYCRYLRTEIEIVADLTVNKSISYDFWVRRFSIIRRVNT</sequence>
<dbReference type="CDD" id="cd18831">
    <property type="entry name" value="GH43_AnAbnA-like"/>
    <property type="match status" value="1"/>
</dbReference>
<reference evidence="19" key="1">
    <citation type="journal article" date="2018" name="Proc. Natl. Acad. Sci. U.S.A.">
        <title>Linking secondary metabolites to gene clusters through genome sequencing of six diverse Aspergillus species.</title>
        <authorList>
            <person name="Kaerboelling I."/>
            <person name="Vesth T.C."/>
            <person name="Frisvad J.C."/>
            <person name="Nybo J.L."/>
            <person name="Theobald S."/>
            <person name="Kuo A."/>
            <person name="Bowyer P."/>
            <person name="Matsuda Y."/>
            <person name="Mondo S."/>
            <person name="Lyhne E.K."/>
            <person name="Kogle M.E."/>
            <person name="Clum A."/>
            <person name="Lipzen A."/>
            <person name="Salamov A."/>
            <person name="Ngan C.Y."/>
            <person name="Daum C."/>
            <person name="Chiniquy J."/>
            <person name="Barry K."/>
            <person name="LaButti K."/>
            <person name="Haridas S."/>
            <person name="Simmons B.A."/>
            <person name="Magnuson J.K."/>
            <person name="Mortensen U.H."/>
            <person name="Larsen T.O."/>
            <person name="Grigoriev I.V."/>
            <person name="Baker S.E."/>
            <person name="Andersen M.R."/>
        </authorList>
    </citation>
    <scope>NUCLEOTIDE SEQUENCE [LARGE SCALE GENOMIC DNA]</scope>
    <source>
        <strain evidence="19">IBT 16806</strain>
    </source>
</reference>
<dbReference type="OMA" id="KAPWAPT"/>
<name>A0A2I1CNP1_ASPN1</name>
<feature type="active site" description="Proton acceptor" evidence="13">
    <location>
        <position position="116"/>
    </location>
</feature>
<evidence type="ECO:0000256" key="16">
    <source>
        <dbReference type="SAM" id="MobiDB-lite"/>
    </source>
</evidence>
<comment type="similarity">
    <text evidence="3 15">Belongs to the glycosyl hydrolase 43 family.</text>
</comment>
<comment type="function">
    <text evidence="12">Endo-1,5-alpha-L-arabinanase involved in degradation of pectin. Its preferred substrate is linear 1,5-alpha-L-arabinan.</text>
</comment>
<keyword evidence="11" id="KW-0624">Polysaccharide degradation</keyword>
<evidence type="ECO:0000256" key="11">
    <source>
        <dbReference type="ARBA" id="ARBA00023326"/>
    </source>
</evidence>
<evidence type="ECO:0000256" key="3">
    <source>
        <dbReference type="ARBA" id="ARBA00009865"/>
    </source>
</evidence>
<dbReference type="PANTHER" id="PTHR43301:SF4">
    <property type="entry name" value="ARABINAN ENDO-1,5-ALPHA-L-ARABINOSIDASE B"/>
    <property type="match status" value="1"/>
</dbReference>
<evidence type="ECO:0000256" key="15">
    <source>
        <dbReference type="RuleBase" id="RU361187"/>
    </source>
</evidence>
<dbReference type="PANTHER" id="PTHR43301">
    <property type="entry name" value="ARABINAN ENDO-1,5-ALPHA-L-ARABINOSIDASE"/>
    <property type="match status" value="1"/>
</dbReference>
<evidence type="ECO:0000256" key="8">
    <source>
        <dbReference type="ARBA" id="ARBA00023180"/>
    </source>
</evidence>
<keyword evidence="19" id="KW-1185">Reference proteome</keyword>
<evidence type="ECO:0000256" key="6">
    <source>
        <dbReference type="ARBA" id="ARBA00022729"/>
    </source>
</evidence>
<evidence type="ECO:0000256" key="14">
    <source>
        <dbReference type="PIRSR" id="PIRSR606710-2"/>
    </source>
</evidence>
<keyword evidence="6" id="KW-0732">Signal</keyword>
<evidence type="ECO:0000256" key="9">
    <source>
        <dbReference type="ARBA" id="ARBA00023277"/>
    </source>
</evidence>
<evidence type="ECO:0000256" key="7">
    <source>
        <dbReference type="ARBA" id="ARBA00022801"/>
    </source>
</evidence>
<dbReference type="InterPro" id="IPR050727">
    <property type="entry name" value="GH43_arabinanases"/>
</dbReference>
<evidence type="ECO:0000256" key="5">
    <source>
        <dbReference type="ARBA" id="ARBA00022651"/>
    </source>
</evidence>
<evidence type="ECO:0000313" key="18">
    <source>
        <dbReference type="EMBL" id="PKX99226.1"/>
    </source>
</evidence>
<dbReference type="GeneID" id="36536790"/>
<evidence type="ECO:0000256" key="10">
    <source>
        <dbReference type="ARBA" id="ARBA00023295"/>
    </source>
</evidence>
<feature type="region of interest" description="Disordered" evidence="16">
    <location>
        <begin position="83"/>
        <end position="103"/>
    </location>
</feature>
<keyword evidence="7 15" id="KW-0378">Hydrolase</keyword>
<protein>
    <submittedName>
        <fullName evidence="18">Putative endo-arabinanase</fullName>
    </submittedName>
</protein>
<evidence type="ECO:0000256" key="13">
    <source>
        <dbReference type="PIRSR" id="PIRSR606710-1"/>
    </source>
</evidence>
<evidence type="ECO:0000256" key="2">
    <source>
        <dbReference type="ARBA" id="ARBA00004834"/>
    </source>
</evidence>
<dbReference type="AlphaFoldDB" id="A0A2I1CNP1"/>
<dbReference type="InterPro" id="IPR006710">
    <property type="entry name" value="Glyco_hydro_43"/>
</dbReference>
<keyword evidence="5" id="KW-0858">Xylan degradation</keyword>
<dbReference type="STRING" id="1392255.A0A2I1CNP1"/>
<feature type="site" description="Important for catalytic activity, responsible for pKa modulation of the active site Glu and correct orientation of both the proton donor and substrate" evidence="14">
    <location>
        <position position="236"/>
    </location>
</feature>
<dbReference type="OrthoDB" id="195678at2759"/>
<organism evidence="18 19">
    <name type="scientific">Aspergillus novofumigatus (strain IBT 16806)</name>
    <dbReference type="NCBI Taxonomy" id="1392255"/>
    <lineage>
        <taxon>Eukaryota</taxon>
        <taxon>Fungi</taxon>
        <taxon>Dikarya</taxon>
        <taxon>Ascomycota</taxon>
        <taxon>Pezizomycotina</taxon>
        <taxon>Eurotiomycetes</taxon>
        <taxon>Eurotiomycetidae</taxon>
        <taxon>Eurotiales</taxon>
        <taxon>Aspergillaceae</taxon>
        <taxon>Aspergillus</taxon>
        <taxon>Aspergillus subgen. Fumigati</taxon>
    </lineage>
</organism>
<evidence type="ECO:0000313" key="19">
    <source>
        <dbReference type="Proteomes" id="UP000234474"/>
    </source>
</evidence>
<evidence type="ECO:0000256" key="12">
    <source>
        <dbReference type="ARBA" id="ARBA00025221"/>
    </source>
</evidence>
<evidence type="ECO:0000256" key="17">
    <source>
        <dbReference type="SAM" id="Phobius"/>
    </source>
</evidence>
<dbReference type="VEuPathDB" id="FungiDB:P174DRAFT_456740"/>
<keyword evidence="8" id="KW-0325">Glycoprotein</keyword>
<dbReference type="Proteomes" id="UP000234474">
    <property type="component" value="Unassembled WGS sequence"/>
</dbReference>
<keyword evidence="17" id="KW-0812">Transmembrane</keyword>
<keyword evidence="10 15" id="KW-0326">Glycosidase</keyword>
<dbReference type="GO" id="GO:0045493">
    <property type="term" value="P:xylan catabolic process"/>
    <property type="evidence" value="ECO:0007669"/>
    <property type="project" value="UniProtKB-KW"/>
</dbReference>
<dbReference type="GO" id="GO:0004553">
    <property type="term" value="F:hydrolase activity, hydrolyzing O-glycosyl compounds"/>
    <property type="evidence" value="ECO:0007669"/>
    <property type="project" value="InterPro"/>
</dbReference>
<comment type="caution">
    <text evidence="18">The sequence shown here is derived from an EMBL/GenBank/DDBJ whole genome shotgun (WGS) entry which is preliminary data.</text>
</comment>
<evidence type="ECO:0000256" key="4">
    <source>
        <dbReference type="ARBA" id="ARBA00022525"/>
    </source>
</evidence>
<comment type="subcellular location">
    <subcellularLocation>
        <location evidence="1">Secreted</location>
    </subcellularLocation>
</comment>
<dbReference type="RefSeq" id="XP_024687821.1">
    <property type="nucleotide sequence ID" value="XM_024829464.1"/>
</dbReference>
<dbReference type="SUPFAM" id="SSF75005">
    <property type="entry name" value="Arabinanase/levansucrase/invertase"/>
    <property type="match status" value="1"/>
</dbReference>
<keyword evidence="17" id="KW-0472">Membrane</keyword>
<keyword evidence="4" id="KW-0964">Secreted</keyword>
<dbReference type="InterPro" id="IPR023296">
    <property type="entry name" value="Glyco_hydro_beta-prop_sf"/>
</dbReference>
<comment type="pathway">
    <text evidence="2">Glycan metabolism; L-arabinan degradation.</text>
</comment>
<keyword evidence="9" id="KW-0119">Carbohydrate metabolism</keyword>